<dbReference type="AlphaFoldDB" id="A0A0M0JRW6"/>
<feature type="chain" id="PRO_5005602155" evidence="1">
    <location>
        <begin position="20"/>
        <end position="212"/>
    </location>
</feature>
<proteinExistence type="predicted"/>
<dbReference type="EMBL" id="JWZX01002474">
    <property type="protein sequence ID" value="KOO29027.1"/>
    <property type="molecule type" value="Genomic_DNA"/>
</dbReference>
<evidence type="ECO:0000256" key="1">
    <source>
        <dbReference type="SAM" id="SignalP"/>
    </source>
</evidence>
<evidence type="ECO:0000313" key="3">
    <source>
        <dbReference type="Proteomes" id="UP000037460"/>
    </source>
</evidence>
<feature type="signal peptide" evidence="1">
    <location>
        <begin position="1"/>
        <end position="19"/>
    </location>
</feature>
<reference evidence="3" key="1">
    <citation type="journal article" date="2015" name="PLoS Genet.">
        <title>Genome Sequence and Transcriptome Analyses of Chrysochromulina tobin: Metabolic Tools for Enhanced Algal Fitness in the Prominent Order Prymnesiales (Haptophyceae).</title>
        <authorList>
            <person name="Hovde B.T."/>
            <person name="Deodato C.R."/>
            <person name="Hunsperger H.M."/>
            <person name="Ryken S.A."/>
            <person name="Yost W."/>
            <person name="Jha R.K."/>
            <person name="Patterson J."/>
            <person name="Monnat R.J. Jr."/>
            <person name="Barlow S.B."/>
            <person name="Starkenburg S.R."/>
            <person name="Cattolico R.A."/>
        </authorList>
    </citation>
    <scope>NUCLEOTIDE SEQUENCE</scope>
    <source>
        <strain evidence="3">CCMP291</strain>
    </source>
</reference>
<dbReference type="OrthoDB" id="192262at2759"/>
<keyword evidence="1" id="KW-0732">Signal</keyword>
<protein>
    <submittedName>
        <fullName evidence="2">Uncharacterized protein</fullName>
    </submittedName>
</protein>
<dbReference type="Proteomes" id="UP000037460">
    <property type="component" value="Unassembled WGS sequence"/>
</dbReference>
<keyword evidence="3" id="KW-1185">Reference proteome</keyword>
<accession>A0A0M0JRW6</accession>
<gene>
    <name evidence="2" type="ORF">Ctob_006384</name>
</gene>
<sequence length="212" mass="22752">MRAAFFFATILVRGAGCWAPVRLLPTATPFGVVRRAHAVALLDGGTDVSTIDPDSLLSKVAAFQQSHTFLQGLLLALIARYVINEVRRAIEKPVLDKVGQTVSRELKPDVEAISTSAWAKLALCIALDVAGDASEALPVLGELTDLGFAPLEAGLLKLLFQSNFISGFGFLEEILPFTDVIPTFTLSWCLANLWPTTPLAQRLLPGVKAPKA</sequence>
<name>A0A0M0JRW6_9EUKA</name>
<evidence type="ECO:0000313" key="2">
    <source>
        <dbReference type="EMBL" id="KOO29027.1"/>
    </source>
</evidence>
<organism evidence="2 3">
    <name type="scientific">Chrysochromulina tobinii</name>
    <dbReference type="NCBI Taxonomy" id="1460289"/>
    <lineage>
        <taxon>Eukaryota</taxon>
        <taxon>Haptista</taxon>
        <taxon>Haptophyta</taxon>
        <taxon>Prymnesiophyceae</taxon>
        <taxon>Prymnesiales</taxon>
        <taxon>Chrysochromulinaceae</taxon>
        <taxon>Chrysochromulina</taxon>
    </lineage>
</organism>
<comment type="caution">
    <text evidence="2">The sequence shown here is derived from an EMBL/GenBank/DDBJ whole genome shotgun (WGS) entry which is preliminary data.</text>
</comment>